<dbReference type="Proteomes" id="UP000569951">
    <property type="component" value="Unassembled WGS sequence"/>
</dbReference>
<comment type="caution">
    <text evidence="2">The sequence shown here is derived from an EMBL/GenBank/DDBJ whole genome shotgun (WGS) entry which is preliminary data.</text>
</comment>
<organism evidence="2 3">
    <name type="scientific">Deinobacterium chartae</name>
    <dbReference type="NCBI Taxonomy" id="521158"/>
    <lineage>
        <taxon>Bacteria</taxon>
        <taxon>Thermotogati</taxon>
        <taxon>Deinococcota</taxon>
        <taxon>Deinococci</taxon>
        <taxon>Deinococcales</taxon>
        <taxon>Deinococcaceae</taxon>
        <taxon>Deinobacterium</taxon>
    </lineage>
</organism>
<feature type="region of interest" description="Disordered" evidence="1">
    <location>
        <begin position="245"/>
        <end position="278"/>
    </location>
</feature>
<dbReference type="AlphaFoldDB" id="A0A841HZR7"/>
<gene>
    <name evidence="2" type="ORF">HNR42_001599</name>
</gene>
<evidence type="ECO:0000256" key="1">
    <source>
        <dbReference type="SAM" id="MobiDB-lite"/>
    </source>
</evidence>
<keyword evidence="3" id="KW-1185">Reference proteome</keyword>
<dbReference type="RefSeq" id="WP_183986340.1">
    <property type="nucleotide sequence ID" value="NZ_JACHHG010000005.1"/>
</dbReference>
<proteinExistence type="predicted"/>
<evidence type="ECO:0000313" key="3">
    <source>
        <dbReference type="Proteomes" id="UP000569951"/>
    </source>
</evidence>
<evidence type="ECO:0000313" key="2">
    <source>
        <dbReference type="EMBL" id="MBB6098174.1"/>
    </source>
</evidence>
<dbReference type="PROSITE" id="PS51257">
    <property type="entry name" value="PROKAR_LIPOPROTEIN"/>
    <property type="match status" value="1"/>
</dbReference>
<dbReference type="EMBL" id="JACHHG010000005">
    <property type="protein sequence ID" value="MBB6098174.1"/>
    <property type="molecule type" value="Genomic_DNA"/>
</dbReference>
<name>A0A841HZR7_9DEIO</name>
<protein>
    <submittedName>
        <fullName evidence="2">Uncharacterized protein</fullName>
    </submittedName>
</protein>
<feature type="compositionally biased region" description="Pro residues" evidence="1">
    <location>
        <begin position="265"/>
        <end position="277"/>
    </location>
</feature>
<accession>A0A841HZR7</accession>
<reference evidence="2 3" key="1">
    <citation type="submission" date="2020-08" db="EMBL/GenBank/DDBJ databases">
        <title>Genomic Encyclopedia of Type Strains, Phase IV (KMG-IV): sequencing the most valuable type-strain genomes for metagenomic binning, comparative biology and taxonomic classification.</title>
        <authorList>
            <person name="Goeker M."/>
        </authorList>
    </citation>
    <scope>NUCLEOTIDE SEQUENCE [LARGE SCALE GENOMIC DNA]</scope>
    <source>
        <strain evidence="2 3">DSM 21458</strain>
    </source>
</reference>
<sequence length="483" mass="52760">MNPRESGLISTGLLVLTACGYSSPHTARPPIPEVLQQARPTALAVGQALAIKSALHSGLGPQALQRGSVASLIVEDLLGEPFYQLTLVDSQPLTGTTQDFWALAERAGGNHPMQVYGTGASDVRNLIGFEFDATFLQQLIATLQRAGGVQRLVSPEGNIVYLEDQKGRLWDIATQRPVPDTVVKQHLDNYLHLAQTIAADTEYLRNLKQLWQQVENAGTTPETGLETMTRADGSLDIKKLSAHLKSEQARGLSPLRPLEKEPYEPPEPQLPPQPPQPSDYHHCEGWFCWITVRAHVAGYVKNPVNAPLPNEFFNNPALSAAWAAYNAVDFGNLQRASMWPYLAGTKLPPGGQWGIRYFNPFVPGYKQNYDLIGCGPAALTRLLVSMQERESGLRSVLAASLGFSVADSFAKRREAIAANTAYPEPADNTAPNVYEARLTRKMGGGELMDGTVVTPWGFEQGAQTWLQQHTSCRVLTTLTLEAT</sequence>